<dbReference type="Gene3D" id="2.40.50.100">
    <property type="match status" value="1"/>
</dbReference>
<dbReference type="Pfam" id="PF25876">
    <property type="entry name" value="HH_MFP_RND"/>
    <property type="match status" value="1"/>
</dbReference>
<dbReference type="Pfam" id="PF25917">
    <property type="entry name" value="BSH_RND"/>
    <property type="match status" value="1"/>
</dbReference>
<accession>A0A2S3UQW1</accession>
<dbReference type="GO" id="GO:0005886">
    <property type="term" value="C:plasma membrane"/>
    <property type="evidence" value="ECO:0007669"/>
    <property type="project" value="TreeGrafter"/>
</dbReference>
<dbReference type="Gene3D" id="1.10.287.470">
    <property type="entry name" value="Helix hairpin bin"/>
    <property type="match status" value="1"/>
</dbReference>
<dbReference type="InterPro" id="IPR058625">
    <property type="entry name" value="MdtA-like_BSH"/>
</dbReference>
<dbReference type="FunFam" id="2.40.420.20:FF:000001">
    <property type="entry name" value="Efflux RND transporter periplasmic adaptor subunit"/>
    <property type="match status" value="1"/>
</dbReference>
<dbReference type="Proteomes" id="UP000236959">
    <property type="component" value="Unassembled WGS sequence"/>
</dbReference>
<dbReference type="Gene3D" id="2.40.420.20">
    <property type="match status" value="1"/>
</dbReference>
<feature type="signal peptide" evidence="3">
    <location>
        <begin position="1"/>
        <end position="24"/>
    </location>
</feature>
<dbReference type="GO" id="GO:0022857">
    <property type="term" value="F:transmembrane transporter activity"/>
    <property type="evidence" value="ECO:0007669"/>
    <property type="project" value="InterPro"/>
</dbReference>
<evidence type="ECO:0000313" key="8">
    <source>
        <dbReference type="EMBL" id="POF30098.1"/>
    </source>
</evidence>
<dbReference type="SUPFAM" id="SSF111369">
    <property type="entry name" value="HlyD-like secretion proteins"/>
    <property type="match status" value="1"/>
</dbReference>
<comment type="subcellular location">
    <subcellularLocation>
        <location evidence="1">Cell envelope</location>
    </subcellularLocation>
</comment>
<feature type="domain" description="Multidrug resistance protein MdtA-like C-terminal permuted SH3" evidence="7">
    <location>
        <begin position="308"/>
        <end position="368"/>
    </location>
</feature>
<dbReference type="Pfam" id="PF25967">
    <property type="entry name" value="RND-MFP_C"/>
    <property type="match status" value="1"/>
</dbReference>
<dbReference type="EMBL" id="PPCN01000007">
    <property type="protein sequence ID" value="POF30098.1"/>
    <property type="molecule type" value="Genomic_DNA"/>
</dbReference>
<comment type="similarity">
    <text evidence="2">Belongs to the membrane fusion protein (MFP) (TC 8.A.1) family.</text>
</comment>
<dbReference type="InterPro" id="IPR058627">
    <property type="entry name" value="MdtA-like_C"/>
</dbReference>
<evidence type="ECO:0000256" key="2">
    <source>
        <dbReference type="ARBA" id="ARBA00009477"/>
    </source>
</evidence>
<dbReference type="RefSeq" id="WP_103223487.1">
    <property type="nucleotide sequence ID" value="NZ_PPCN01000007.1"/>
</dbReference>
<evidence type="ECO:0000313" key="9">
    <source>
        <dbReference type="Proteomes" id="UP000236959"/>
    </source>
</evidence>
<organism evidence="8 9">
    <name type="scientific">Roseibium marinum</name>
    <dbReference type="NCBI Taxonomy" id="281252"/>
    <lineage>
        <taxon>Bacteria</taxon>
        <taxon>Pseudomonadati</taxon>
        <taxon>Pseudomonadota</taxon>
        <taxon>Alphaproteobacteria</taxon>
        <taxon>Hyphomicrobiales</taxon>
        <taxon>Stappiaceae</taxon>
        <taxon>Roseibium</taxon>
    </lineage>
</organism>
<dbReference type="AlphaFoldDB" id="A0A2S3UQW1"/>
<feature type="domain" description="Multidrug resistance protein MdtA-like barrel-sandwich hybrid" evidence="5">
    <location>
        <begin position="68"/>
        <end position="198"/>
    </location>
</feature>
<proteinExistence type="inferred from homology"/>
<dbReference type="OrthoDB" id="7811737at2"/>
<sequence length="387" mass="40976">MPFFSFPISSRSLVLAAFASALLAGCSDDTKKSAAPVAPPPAVTVAKVVSQEIRQSENFVGQIAAVDQVNLVARVSGFLEKKAVADGSMVKKGDLLFTIEKAQYEAALTKAKADLASAKADEALKSANEKRDKDLLEKGHISEAAYEATLAQKQQSEASVEASQSGLQQAELDLSYTDISAPFAGQLGKTTYSVGEVVGPSTDPLGTLISLAPVYVNFSVSEAQYLNAVKTHGINPADISPEKSPAISLILPNGATYGEKGRIVFIDNEVDATTGTISFRGQFDNKDTRLLAGSYVTVILEAPDTETALTVPQSAIQRDQQGAFALAITADKKVEQKYVDLGQQIETKFVVTKGLKEGDEVIVEGLQKVRPGVVVNPVPESKPAEKS</sequence>
<comment type="caution">
    <text evidence="8">The sequence shown here is derived from an EMBL/GenBank/DDBJ whole genome shotgun (WGS) entry which is preliminary data.</text>
</comment>
<dbReference type="InterPro" id="IPR058626">
    <property type="entry name" value="MdtA-like_b-barrel"/>
</dbReference>
<dbReference type="InterPro" id="IPR058624">
    <property type="entry name" value="MdtA-like_HH"/>
</dbReference>
<evidence type="ECO:0000259" key="5">
    <source>
        <dbReference type="Pfam" id="PF25917"/>
    </source>
</evidence>
<keyword evidence="9" id="KW-1185">Reference proteome</keyword>
<dbReference type="GO" id="GO:0046677">
    <property type="term" value="P:response to antibiotic"/>
    <property type="evidence" value="ECO:0007669"/>
    <property type="project" value="TreeGrafter"/>
</dbReference>
<feature type="domain" description="Multidrug resistance protein MdtA-like alpha-helical hairpin" evidence="4">
    <location>
        <begin position="108"/>
        <end position="177"/>
    </location>
</feature>
<dbReference type="Gene3D" id="2.40.30.170">
    <property type="match status" value="1"/>
</dbReference>
<reference evidence="8 9" key="1">
    <citation type="submission" date="2018-01" db="EMBL/GenBank/DDBJ databases">
        <title>Genomic Encyclopedia of Archaeal and Bacterial Type Strains, Phase II (KMG-II): from individual species to whole genera.</title>
        <authorList>
            <person name="Goeker M."/>
        </authorList>
    </citation>
    <scope>NUCLEOTIDE SEQUENCE [LARGE SCALE GENOMIC DNA]</scope>
    <source>
        <strain evidence="8 9">DSM 17023</strain>
    </source>
</reference>
<dbReference type="GO" id="GO:0030313">
    <property type="term" value="C:cell envelope"/>
    <property type="evidence" value="ECO:0007669"/>
    <property type="project" value="UniProtKB-SubCell"/>
</dbReference>
<dbReference type="InterPro" id="IPR006143">
    <property type="entry name" value="RND_pump_MFP"/>
</dbReference>
<dbReference type="PANTHER" id="PTHR30158">
    <property type="entry name" value="ACRA/E-RELATED COMPONENT OF DRUG EFFLUX TRANSPORTER"/>
    <property type="match status" value="1"/>
</dbReference>
<dbReference type="PANTHER" id="PTHR30158:SF3">
    <property type="entry name" value="MULTIDRUG EFFLUX PUMP SUBUNIT ACRA-RELATED"/>
    <property type="match status" value="1"/>
</dbReference>
<evidence type="ECO:0000259" key="7">
    <source>
        <dbReference type="Pfam" id="PF25967"/>
    </source>
</evidence>
<evidence type="ECO:0000256" key="3">
    <source>
        <dbReference type="SAM" id="SignalP"/>
    </source>
</evidence>
<evidence type="ECO:0000259" key="4">
    <source>
        <dbReference type="Pfam" id="PF25876"/>
    </source>
</evidence>
<name>A0A2S3UQW1_9HYPH</name>
<gene>
    <name evidence="8" type="ORF">CLV41_107125</name>
</gene>
<dbReference type="NCBIfam" id="TIGR01730">
    <property type="entry name" value="RND_mfp"/>
    <property type="match status" value="1"/>
</dbReference>
<protein>
    <submittedName>
        <fullName evidence="8">Membrane fusion protein (Multidrug efflux system)</fullName>
    </submittedName>
</protein>
<dbReference type="Pfam" id="PF25944">
    <property type="entry name" value="Beta-barrel_RND"/>
    <property type="match status" value="1"/>
</dbReference>
<evidence type="ECO:0000259" key="6">
    <source>
        <dbReference type="Pfam" id="PF25944"/>
    </source>
</evidence>
<keyword evidence="3" id="KW-0732">Signal</keyword>
<feature type="domain" description="Multidrug resistance protein MdtA-like beta-barrel" evidence="6">
    <location>
        <begin position="213"/>
        <end position="301"/>
    </location>
</feature>
<feature type="chain" id="PRO_5015502777" evidence="3">
    <location>
        <begin position="25"/>
        <end position="387"/>
    </location>
</feature>
<evidence type="ECO:0000256" key="1">
    <source>
        <dbReference type="ARBA" id="ARBA00004196"/>
    </source>
</evidence>